<keyword evidence="2" id="KW-0560">Oxidoreductase</keyword>
<dbReference type="EMBL" id="BAAARV010000123">
    <property type="protein sequence ID" value="GAA2390472.1"/>
    <property type="molecule type" value="Genomic_DNA"/>
</dbReference>
<evidence type="ECO:0000256" key="1">
    <source>
        <dbReference type="ARBA" id="ARBA00022857"/>
    </source>
</evidence>
<accession>A0ABN3HYR9</accession>
<dbReference type="Proteomes" id="UP001501444">
    <property type="component" value="Unassembled WGS sequence"/>
</dbReference>
<dbReference type="InterPro" id="IPR011032">
    <property type="entry name" value="GroES-like_sf"/>
</dbReference>
<name>A0ABN3HYR9_9ACTN</name>
<reference evidence="4 5" key="1">
    <citation type="journal article" date="2019" name="Int. J. Syst. Evol. Microbiol.">
        <title>The Global Catalogue of Microorganisms (GCM) 10K type strain sequencing project: providing services to taxonomists for standard genome sequencing and annotation.</title>
        <authorList>
            <consortium name="The Broad Institute Genomics Platform"/>
            <consortium name="The Broad Institute Genome Sequencing Center for Infectious Disease"/>
            <person name="Wu L."/>
            <person name="Ma J."/>
        </authorList>
    </citation>
    <scope>NUCLEOTIDE SEQUENCE [LARGE SCALE GENOMIC DNA]</scope>
    <source>
        <strain evidence="4 5">JCM 3272</strain>
    </source>
</reference>
<dbReference type="CDD" id="cd05289">
    <property type="entry name" value="MDR_like_2"/>
    <property type="match status" value="1"/>
</dbReference>
<organism evidence="4 5">
    <name type="scientific">Dactylosporangium salmoneum</name>
    <dbReference type="NCBI Taxonomy" id="53361"/>
    <lineage>
        <taxon>Bacteria</taxon>
        <taxon>Bacillati</taxon>
        <taxon>Actinomycetota</taxon>
        <taxon>Actinomycetes</taxon>
        <taxon>Micromonosporales</taxon>
        <taxon>Micromonosporaceae</taxon>
        <taxon>Dactylosporangium</taxon>
    </lineage>
</organism>
<evidence type="ECO:0000313" key="5">
    <source>
        <dbReference type="Proteomes" id="UP001501444"/>
    </source>
</evidence>
<dbReference type="PROSITE" id="PS01162">
    <property type="entry name" value="QOR_ZETA_CRYSTAL"/>
    <property type="match status" value="1"/>
</dbReference>
<gene>
    <name evidence="4" type="ORF">GCM10010170_102510</name>
</gene>
<feature type="domain" description="Enoyl reductase (ER)" evidence="3">
    <location>
        <begin position="15"/>
        <end position="276"/>
    </location>
</feature>
<evidence type="ECO:0000259" key="3">
    <source>
        <dbReference type="SMART" id="SM00829"/>
    </source>
</evidence>
<dbReference type="SMART" id="SM00829">
    <property type="entry name" value="PKS_ER"/>
    <property type="match status" value="1"/>
</dbReference>
<dbReference type="PANTHER" id="PTHR48106">
    <property type="entry name" value="QUINONE OXIDOREDUCTASE PIG3-RELATED"/>
    <property type="match status" value="1"/>
</dbReference>
<evidence type="ECO:0000256" key="2">
    <source>
        <dbReference type="ARBA" id="ARBA00023002"/>
    </source>
</evidence>
<protein>
    <submittedName>
        <fullName evidence="4">NADP-dependent oxidoreductase</fullName>
    </submittedName>
</protein>
<dbReference type="InterPro" id="IPR013154">
    <property type="entry name" value="ADH-like_N"/>
</dbReference>
<dbReference type="InterPro" id="IPR036291">
    <property type="entry name" value="NAD(P)-bd_dom_sf"/>
</dbReference>
<dbReference type="Gene3D" id="3.90.180.10">
    <property type="entry name" value="Medium-chain alcohol dehydrogenases, catalytic domain"/>
    <property type="match status" value="1"/>
</dbReference>
<dbReference type="Pfam" id="PF13602">
    <property type="entry name" value="ADH_zinc_N_2"/>
    <property type="match status" value="1"/>
</dbReference>
<sequence length="278" mass="28375">MEGVKAITLTGHDAGALSLQDVPDPRPAADQLLVEVRAAGVERTDLTVDPVPGRDLAGVVVGRGEEVTGFVVGDEVYAHAEGAYAERVAVAECAAALKPAGLTFVEAAALPQAAVTALQALRAAGTGEGDVVLIHGAAGGPGHFAVQIARALGAERVLGTADPADHDFLKELGAEPIEQDEPVDVAVDMLGGEATAAALRQVRDPARAVSAVNPAIAAAGGRYVAPEPSAADLRWLADLADRGLLRVSLHRELPLAEAADAHRLLDAGRVRGKVVLTP</sequence>
<dbReference type="InterPro" id="IPR020843">
    <property type="entry name" value="ER"/>
</dbReference>
<dbReference type="InterPro" id="IPR002364">
    <property type="entry name" value="Quin_OxRdtase/zeta-crystal_CS"/>
</dbReference>
<keyword evidence="5" id="KW-1185">Reference proteome</keyword>
<dbReference type="RefSeq" id="WP_344620042.1">
    <property type="nucleotide sequence ID" value="NZ_BAAARV010000123.1"/>
</dbReference>
<dbReference type="Gene3D" id="3.40.50.720">
    <property type="entry name" value="NAD(P)-binding Rossmann-like Domain"/>
    <property type="match status" value="1"/>
</dbReference>
<dbReference type="PANTHER" id="PTHR48106:SF18">
    <property type="entry name" value="QUINONE OXIDOREDUCTASE PIG3"/>
    <property type="match status" value="1"/>
</dbReference>
<proteinExistence type="predicted"/>
<keyword evidence="1" id="KW-0521">NADP</keyword>
<dbReference type="SUPFAM" id="SSF51735">
    <property type="entry name" value="NAD(P)-binding Rossmann-fold domains"/>
    <property type="match status" value="1"/>
</dbReference>
<evidence type="ECO:0000313" key="4">
    <source>
        <dbReference type="EMBL" id="GAA2390472.1"/>
    </source>
</evidence>
<comment type="caution">
    <text evidence="4">The sequence shown here is derived from an EMBL/GenBank/DDBJ whole genome shotgun (WGS) entry which is preliminary data.</text>
</comment>
<dbReference type="SUPFAM" id="SSF50129">
    <property type="entry name" value="GroES-like"/>
    <property type="match status" value="1"/>
</dbReference>
<dbReference type="Pfam" id="PF08240">
    <property type="entry name" value="ADH_N"/>
    <property type="match status" value="1"/>
</dbReference>